<protein>
    <submittedName>
        <fullName evidence="2">Ketopantoate reductase PanE/ApbA</fullName>
    </submittedName>
</protein>
<dbReference type="RefSeq" id="WP_055659375.1">
    <property type="nucleotide sequence ID" value="NZ_CABIXC010000018.1"/>
</dbReference>
<evidence type="ECO:0000313" key="2">
    <source>
        <dbReference type="EMBL" id="CUP12710.1"/>
    </source>
</evidence>
<organism evidence="2 3">
    <name type="scientific">Hungatella hathewayi</name>
    <dbReference type="NCBI Taxonomy" id="154046"/>
    <lineage>
        <taxon>Bacteria</taxon>
        <taxon>Bacillati</taxon>
        <taxon>Bacillota</taxon>
        <taxon>Clostridia</taxon>
        <taxon>Lachnospirales</taxon>
        <taxon>Lachnospiraceae</taxon>
        <taxon>Hungatella</taxon>
    </lineage>
</organism>
<accession>A0A174KTV7</accession>
<evidence type="ECO:0000313" key="3">
    <source>
        <dbReference type="Proteomes" id="UP000095651"/>
    </source>
</evidence>
<dbReference type="InterPro" id="IPR013332">
    <property type="entry name" value="KPR_N"/>
</dbReference>
<gene>
    <name evidence="2" type="ORF">ERS852407_05058</name>
</gene>
<dbReference type="EMBL" id="CYZE01000018">
    <property type="protein sequence ID" value="CUP12710.1"/>
    <property type="molecule type" value="Genomic_DNA"/>
</dbReference>
<name>A0A174KTV7_9FIRM</name>
<dbReference type="Pfam" id="PF02558">
    <property type="entry name" value="ApbA"/>
    <property type="match status" value="1"/>
</dbReference>
<evidence type="ECO:0000259" key="1">
    <source>
        <dbReference type="Pfam" id="PF02558"/>
    </source>
</evidence>
<dbReference type="Proteomes" id="UP000095651">
    <property type="component" value="Unassembled WGS sequence"/>
</dbReference>
<proteinExistence type="predicted"/>
<dbReference type="AlphaFoldDB" id="A0A174KTV7"/>
<sequence length="317" mass="35330">MKYLIYGAGTIGITYGWLLSQNHEIDLLVKPEHYEELSGGVVLSVKDLRKKASSYENVTFYPSCVTEVTDHYDGILVTVNRCQLAGVLPRLSELAEHTKYFAFMQNNWNIQAEIEAYLSADQYLIAFPSSTGGGRDEAGLKIILFDEAVRLGGKCRAGLGDIQTALNQSGIRTVFDKNIFDWMKVHYLQQSVTAGAVLECGGYGSFASDYQAVKKVVKAFREGIGVCRMQGVDTNKTFPAGLFKLPTFVAAHIMQNMFLETNTREMVENHMKKGLPEWAAGYQEILNAGTCCGLPMTVWRSYDEAVEKYCQEQSLKC</sequence>
<dbReference type="Gene3D" id="3.40.50.720">
    <property type="entry name" value="NAD(P)-binding Rossmann-like Domain"/>
    <property type="match status" value="1"/>
</dbReference>
<feature type="domain" description="Ketopantoate reductase N-terminal" evidence="1">
    <location>
        <begin position="4"/>
        <end position="127"/>
    </location>
</feature>
<reference evidence="2 3" key="1">
    <citation type="submission" date="2015-09" db="EMBL/GenBank/DDBJ databases">
        <authorList>
            <consortium name="Pathogen Informatics"/>
        </authorList>
    </citation>
    <scope>NUCLEOTIDE SEQUENCE [LARGE SCALE GENOMIC DNA]</scope>
    <source>
        <strain evidence="2 3">2789STDY5608850</strain>
    </source>
</reference>